<sequence>MSPELMQKGSYDSKSDIRSLGCLIYKLCVLKRPSTKPRPTRNSASSSAPHLPAPQAVTILLVDLTTTSAQYTRQIIEHTANQAVALRKEKLHVLVVMKREELALTIAQREEAVMEAVRVWEVEIDQACMRREEAVWKEEWRLEDIKREGEAEMRKVEAGLAKGRGRKNPLKEVNIHLEPPSRVTARVKSSKPRRRKQEPQPTPCPNPSHQANPTHSSDKNHTNTNTSNGGATTNTNNGHTTTIANPALETPTASCPFTTYSSEFTPVSAMKGVVLTSTGEMLATPSLAELVSLVKHLLKQKRPQSDLQQDLQRQQHRAQMQTHVLDDDEELDSLPPSLSERKERERRDNTMTTAVESWPRRRRLLQGSAGRRFGRPHGLLLHT</sequence>
<keyword evidence="3" id="KW-1185">Reference proteome</keyword>
<evidence type="ECO:0000256" key="1">
    <source>
        <dbReference type="SAM" id="MobiDB-lite"/>
    </source>
</evidence>
<dbReference type="AlphaFoldDB" id="A0A409WQH9"/>
<comment type="caution">
    <text evidence="2">The sequence shown here is derived from an EMBL/GenBank/DDBJ whole genome shotgun (WGS) entry which is preliminary data.</text>
</comment>
<feature type="compositionally biased region" description="Low complexity" evidence="1">
    <location>
        <begin position="305"/>
        <end position="321"/>
    </location>
</feature>
<dbReference type="Proteomes" id="UP000283269">
    <property type="component" value="Unassembled WGS sequence"/>
</dbReference>
<evidence type="ECO:0000313" key="3">
    <source>
        <dbReference type="Proteomes" id="UP000283269"/>
    </source>
</evidence>
<organism evidence="2 3">
    <name type="scientific">Psilocybe cyanescens</name>
    <dbReference type="NCBI Taxonomy" id="93625"/>
    <lineage>
        <taxon>Eukaryota</taxon>
        <taxon>Fungi</taxon>
        <taxon>Dikarya</taxon>
        <taxon>Basidiomycota</taxon>
        <taxon>Agaricomycotina</taxon>
        <taxon>Agaricomycetes</taxon>
        <taxon>Agaricomycetidae</taxon>
        <taxon>Agaricales</taxon>
        <taxon>Agaricineae</taxon>
        <taxon>Strophariaceae</taxon>
        <taxon>Psilocybe</taxon>
    </lineage>
</organism>
<dbReference type="STRING" id="93625.A0A409WQH9"/>
<dbReference type="EMBL" id="NHYD01003309">
    <property type="protein sequence ID" value="PPQ80757.1"/>
    <property type="molecule type" value="Genomic_DNA"/>
</dbReference>
<feature type="compositionally biased region" description="Low complexity" evidence="1">
    <location>
        <begin position="222"/>
        <end position="245"/>
    </location>
</feature>
<protein>
    <recommendedName>
        <fullName evidence="4">Protein kinase domain-containing protein</fullName>
    </recommendedName>
</protein>
<evidence type="ECO:0008006" key="4">
    <source>
        <dbReference type="Google" id="ProtNLM"/>
    </source>
</evidence>
<accession>A0A409WQH9</accession>
<dbReference type="InterPro" id="IPR011009">
    <property type="entry name" value="Kinase-like_dom_sf"/>
</dbReference>
<gene>
    <name evidence="2" type="ORF">CVT25_001816</name>
</gene>
<proteinExistence type="predicted"/>
<dbReference type="Gene3D" id="1.10.510.10">
    <property type="entry name" value="Transferase(Phosphotransferase) domain 1"/>
    <property type="match status" value="1"/>
</dbReference>
<feature type="compositionally biased region" description="Basic and acidic residues" evidence="1">
    <location>
        <begin position="339"/>
        <end position="349"/>
    </location>
</feature>
<evidence type="ECO:0000313" key="2">
    <source>
        <dbReference type="EMBL" id="PPQ80757.1"/>
    </source>
</evidence>
<name>A0A409WQH9_PSICY</name>
<dbReference type="InParanoid" id="A0A409WQH9"/>
<feature type="region of interest" description="Disordered" evidence="1">
    <location>
        <begin position="304"/>
        <end position="355"/>
    </location>
</feature>
<reference evidence="2 3" key="1">
    <citation type="journal article" date="2018" name="Evol. Lett.">
        <title>Horizontal gene cluster transfer increased hallucinogenic mushroom diversity.</title>
        <authorList>
            <person name="Reynolds H.T."/>
            <person name="Vijayakumar V."/>
            <person name="Gluck-Thaler E."/>
            <person name="Korotkin H.B."/>
            <person name="Matheny P.B."/>
            <person name="Slot J.C."/>
        </authorList>
    </citation>
    <scope>NUCLEOTIDE SEQUENCE [LARGE SCALE GENOMIC DNA]</scope>
    <source>
        <strain evidence="2 3">2631</strain>
    </source>
</reference>
<feature type="region of interest" description="Disordered" evidence="1">
    <location>
        <begin position="159"/>
        <end position="247"/>
    </location>
</feature>
<dbReference type="SUPFAM" id="SSF56112">
    <property type="entry name" value="Protein kinase-like (PK-like)"/>
    <property type="match status" value="1"/>
</dbReference>